<evidence type="ECO:0000313" key="3">
    <source>
        <dbReference type="Proteomes" id="UP001501690"/>
    </source>
</evidence>
<evidence type="ECO:0008006" key="4">
    <source>
        <dbReference type="Google" id="ProtNLM"/>
    </source>
</evidence>
<keyword evidence="1" id="KW-1133">Transmembrane helix</keyword>
<dbReference type="Proteomes" id="UP001501690">
    <property type="component" value="Unassembled WGS sequence"/>
</dbReference>
<organism evidence="2 3">
    <name type="scientific">Microbacterium sediminicola</name>
    <dbReference type="NCBI Taxonomy" id="415210"/>
    <lineage>
        <taxon>Bacteria</taxon>
        <taxon>Bacillati</taxon>
        <taxon>Actinomycetota</taxon>
        <taxon>Actinomycetes</taxon>
        <taxon>Micrococcales</taxon>
        <taxon>Microbacteriaceae</taxon>
        <taxon>Microbacterium</taxon>
    </lineage>
</organism>
<accession>A0ABN2IBW3</accession>
<feature type="transmembrane region" description="Helical" evidence="1">
    <location>
        <begin position="26"/>
        <end position="49"/>
    </location>
</feature>
<keyword evidence="3" id="KW-1185">Reference proteome</keyword>
<evidence type="ECO:0000256" key="1">
    <source>
        <dbReference type="SAM" id="Phobius"/>
    </source>
</evidence>
<name>A0ABN2IBW3_9MICO</name>
<proteinExistence type="predicted"/>
<keyword evidence="1" id="KW-0812">Transmembrane</keyword>
<comment type="caution">
    <text evidence="2">The sequence shown here is derived from an EMBL/GenBank/DDBJ whole genome shotgun (WGS) entry which is preliminary data.</text>
</comment>
<protein>
    <recommendedName>
        <fullName evidence="4">Flp pilus-assembly TadG-like N-terminal domain-containing protein</fullName>
    </recommendedName>
</protein>
<sequence length="541" mass="55108">MLVTRLQVTLKRLRRRLAPSNDDGSILTPVLIVVMVLGLVTVTVSGVVVNTTRTTSAVRGSLQSQAAADAGMAAAIAAIKSVDACSATAPTGSVPASGADATYTTTVACDDTGSTITITSTGVDGDSSTTVEAVYGLVAQTEEVADPSLTPVGLVLYEGSTMGQVTLLASGDNEPQIVSISGTFGCRLTIPGNLISGGDIVSTDGCNVSGDIYSAGDIDFSGGDTSVQGDILAAGTGLSEINSAVGPTDASEPFSLIQTNGSVDLKWMGDTQMRADIIANGDVTVNDRTVEGTITLPTGLTPSINGGSVVGSVVNSDTIPELAAPSLPGWYDYAYDLDDWPGAAVVTLAASGTGPGTCRYFNRWPNQGWKDLANYTGTVVIDGRACDILTSNAGGNPSPEIKASNVVLLAEEFNTTALTMTSADGISPKVWFITEDTVDDAEPTCPLGDGDETSFTTNGANLDGVRSLIYTPCRISVAGGGIILGSLYTNGFNSGGQITIKGELMSLPGMPSPDGGFGNAGAVEVETGEYTLGALMSRRDT</sequence>
<dbReference type="RefSeq" id="WP_344072145.1">
    <property type="nucleotide sequence ID" value="NZ_BAAAPL010000002.1"/>
</dbReference>
<evidence type="ECO:0000313" key="2">
    <source>
        <dbReference type="EMBL" id="GAA1702079.1"/>
    </source>
</evidence>
<reference evidence="2 3" key="1">
    <citation type="journal article" date="2019" name="Int. J. Syst. Evol. Microbiol.">
        <title>The Global Catalogue of Microorganisms (GCM) 10K type strain sequencing project: providing services to taxonomists for standard genome sequencing and annotation.</title>
        <authorList>
            <consortium name="The Broad Institute Genomics Platform"/>
            <consortium name="The Broad Institute Genome Sequencing Center for Infectious Disease"/>
            <person name="Wu L."/>
            <person name="Ma J."/>
        </authorList>
    </citation>
    <scope>NUCLEOTIDE SEQUENCE [LARGE SCALE GENOMIC DNA]</scope>
    <source>
        <strain evidence="2 3">JCM 15577</strain>
    </source>
</reference>
<keyword evidence="1" id="KW-0472">Membrane</keyword>
<dbReference type="EMBL" id="BAAAPL010000002">
    <property type="protein sequence ID" value="GAA1702079.1"/>
    <property type="molecule type" value="Genomic_DNA"/>
</dbReference>
<gene>
    <name evidence="2" type="ORF">GCM10009808_20040</name>
</gene>